<reference evidence="1 2" key="1">
    <citation type="submission" date="2020-01" db="EMBL/GenBank/DDBJ databases">
        <authorList>
            <consortium name="DOE Joint Genome Institute"/>
            <person name="Haridas S."/>
            <person name="Albert R."/>
            <person name="Binder M."/>
            <person name="Bloem J."/>
            <person name="Labutti K."/>
            <person name="Salamov A."/>
            <person name="Andreopoulos B."/>
            <person name="Baker S.E."/>
            <person name="Barry K."/>
            <person name="Bills G."/>
            <person name="Bluhm B.H."/>
            <person name="Cannon C."/>
            <person name="Castanera R."/>
            <person name="Culley D.E."/>
            <person name="Daum C."/>
            <person name="Ezra D."/>
            <person name="Gonzalez J.B."/>
            <person name="Henrissat B."/>
            <person name="Kuo A."/>
            <person name="Liang C."/>
            <person name="Lipzen A."/>
            <person name="Lutzoni F."/>
            <person name="Magnuson J."/>
            <person name="Mondo S."/>
            <person name="Nolan M."/>
            <person name="Ohm R."/>
            <person name="Pangilinan J."/>
            <person name="Park H.-J.H."/>
            <person name="Ramirez L."/>
            <person name="Alfaro M."/>
            <person name="Sun H."/>
            <person name="Tritt A."/>
            <person name="Yoshinaga Y."/>
            <person name="Zwiers L.-H.L."/>
            <person name="Turgeon B.G."/>
            <person name="Goodwin S.B."/>
            <person name="Spatafora J.W."/>
            <person name="Crous P.W."/>
            <person name="Grigoriev I.V."/>
        </authorList>
    </citation>
    <scope>NUCLEOTIDE SEQUENCE [LARGE SCALE GENOMIC DNA]</scope>
    <source>
        <strain evidence="1 2">CBS 611.86</strain>
    </source>
</reference>
<dbReference type="InterPro" id="IPR011009">
    <property type="entry name" value="Kinase-like_dom_sf"/>
</dbReference>
<accession>A0A7C8ICR6</accession>
<dbReference type="Proteomes" id="UP000481861">
    <property type="component" value="Unassembled WGS sequence"/>
</dbReference>
<dbReference type="EMBL" id="JAADJZ010000007">
    <property type="protein sequence ID" value="KAF2873832.1"/>
    <property type="molecule type" value="Genomic_DNA"/>
</dbReference>
<dbReference type="OrthoDB" id="4177236at2759"/>
<dbReference type="SUPFAM" id="SSF56112">
    <property type="entry name" value="Protein kinase-like (PK-like)"/>
    <property type="match status" value="1"/>
</dbReference>
<keyword evidence="2" id="KW-1185">Reference proteome</keyword>
<name>A0A7C8ICR6_9PLEO</name>
<evidence type="ECO:0000313" key="1">
    <source>
        <dbReference type="EMBL" id="KAF2873832.1"/>
    </source>
</evidence>
<dbReference type="PANTHER" id="PTHR21310">
    <property type="entry name" value="AMINOGLYCOSIDE PHOSPHOTRANSFERASE-RELATED-RELATED"/>
    <property type="match status" value="1"/>
</dbReference>
<gene>
    <name evidence="1" type="ORF">BDV95DRAFT_354371</name>
</gene>
<proteinExistence type="predicted"/>
<dbReference type="AlphaFoldDB" id="A0A7C8ICR6"/>
<protein>
    <recommendedName>
        <fullName evidence="3">Kinase-like domain-containing protein</fullName>
    </recommendedName>
</protein>
<sequence length="302" mass="34055">MMASFTLPYFADEAGLPATLPTAEEIESATDILNERMSGASGKVVGVGVHFVVKYGAVVNLQKGQTMLFLQHSSTVSLPRIYALYQKQGPNNDTYSYIVMERIRGPTLASIWLKIGPTAKEAVASKLRHVFEEIRRLESPGGYCSFGRRGLTDSLFDSGDDSALFNGPFDTEADLNEAMIARYASEGCSKHKTQHFSRAFKDVFQNHAPVFTHGGFRQKNVMFRKPPTITENGLVQWASTDLEVVIIDWEFAGWYPSYWEYSRALFGCGACKDDWSDWIEKMLEPYRNEYAWVLLFPTELFS</sequence>
<dbReference type="PANTHER" id="PTHR21310:SF48">
    <property type="entry name" value="AMINOGLYCOSIDE PHOSPHOTRANSFERASE DOMAIN-CONTAINING PROTEIN"/>
    <property type="match status" value="1"/>
</dbReference>
<evidence type="ECO:0000313" key="2">
    <source>
        <dbReference type="Proteomes" id="UP000481861"/>
    </source>
</evidence>
<organism evidence="1 2">
    <name type="scientific">Massariosphaeria phaeospora</name>
    <dbReference type="NCBI Taxonomy" id="100035"/>
    <lineage>
        <taxon>Eukaryota</taxon>
        <taxon>Fungi</taxon>
        <taxon>Dikarya</taxon>
        <taxon>Ascomycota</taxon>
        <taxon>Pezizomycotina</taxon>
        <taxon>Dothideomycetes</taxon>
        <taxon>Pleosporomycetidae</taxon>
        <taxon>Pleosporales</taxon>
        <taxon>Pleosporales incertae sedis</taxon>
        <taxon>Massariosphaeria</taxon>
    </lineage>
</organism>
<dbReference type="InterPro" id="IPR051678">
    <property type="entry name" value="AGP_Transferase"/>
</dbReference>
<evidence type="ECO:0008006" key="3">
    <source>
        <dbReference type="Google" id="ProtNLM"/>
    </source>
</evidence>
<comment type="caution">
    <text evidence="1">The sequence shown here is derived from an EMBL/GenBank/DDBJ whole genome shotgun (WGS) entry which is preliminary data.</text>
</comment>